<evidence type="ECO:0000313" key="2">
    <source>
        <dbReference type="Proteomes" id="UP000182257"/>
    </source>
</evidence>
<reference evidence="1 2" key="1">
    <citation type="submission" date="2016-10" db="EMBL/GenBank/DDBJ databases">
        <authorList>
            <person name="de Groot N.N."/>
        </authorList>
    </citation>
    <scope>NUCLEOTIDE SEQUENCE [LARGE SCALE GENOMIC DNA]</scope>
    <source>
        <strain evidence="1 2">D31d</strain>
    </source>
</reference>
<proteinExistence type="predicted"/>
<dbReference type="EMBL" id="FNRF01000005">
    <property type="protein sequence ID" value="SEA83029.1"/>
    <property type="molecule type" value="Genomic_DNA"/>
</dbReference>
<name>A0A1H4EE02_XYLRU</name>
<protein>
    <submittedName>
        <fullName evidence="1">Uncharacterized protein</fullName>
    </submittedName>
</protein>
<gene>
    <name evidence="1" type="ORF">SAMN05216462_2740</name>
</gene>
<accession>A0A1H4EE02</accession>
<evidence type="ECO:0000313" key="1">
    <source>
        <dbReference type="EMBL" id="SEA83029.1"/>
    </source>
</evidence>
<sequence length="33" mass="3967">MRVCQKMAHPFCMFATKLQEILRIFAPRNNKKD</sequence>
<dbReference type="Proteomes" id="UP000182257">
    <property type="component" value="Unassembled WGS sequence"/>
</dbReference>
<dbReference type="AlphaFoldDB" id="A0A1H4EE02"/>
<organism evidence="1 2">
    <name type="scientific">Xylanibacter ruminicola</name>
    <name type="common">Prevotella ruminicola</name>
    <dbReference type="NCBI Taxonomy" id="839"/>
    <lineage>
        <taxon>Bacteria</taxon>
        <taxon>Pseudomonadati</taxon>
        <taxon>Bacteroidota</taxon>
        <taxon>Bacteroidia</taxon>
        <taxon>Bacteroidales</taxon>
        <taxon>Prevotellaceae</taxon>
        <taxon>Xylanibacter</taxon>
    </lineage>
</organism>